<accession>A0A6A5R915</accession>
<proteinExistence type="predicted"/>
<evidence type="ECO:0000313" key="2">
    <source>
        <dbReference type="Proteomes" id="UP000800082"/>
    </source>
</evidence>
<gene>
    <name evidence="1" type="ORF">M421DRAFT_307672</name>
</gene>
<dbReference type="AlphaFoldDB" id="A0A6A5R915"/>
<sequence length="151" mass="16465">MEPLSRAWMGPVAVPQLANFSRDAALLPGCRLLIATNNQRHPSRRDGILGGRKYANISAAFFCKRRQCAKSSISIISALFCSSPTVALTGCSISAAILRSPGYRRTSQISRLCSICGGDTKHQILRTISLSYRSVERRIVSVGSSCCPQRY</sequence>
<organism evidence="1 2">
    <name type="scientific">Didymella exigua CBS 183.55</name>
    <dbReference type="NCBI Taxonomy" id="1150837"/>
    <lineage>
        <taxon>Eukaryota</taxon>
        <taxon>Fungi</taxon>
        <taxon>Dikarya</taxon>
        <taxon>Ascomycota</taxon>
        <taxon>Pezizomycotina</taxon>
        <taxon>Dothideomycetes</taxon>
        <taxon>Pleosporomycetidae</taxon>
        <taxon>Pleosporales</taxon>
        <taxon>Pleosporineae</taxon>
        <taxon>Didymellaceae</taxon>
        <taxon>Didymella</taxon>
    </lineage>
</organism>
<evidence type="ECO:0000313" key="1">
    <source>
        <dbReference type="EMBL" id="KAF1923678.1"/>
    </source>
</evidence>
<dbReference type="GeneID" id="54346821"/>
<dbReference type="RefSeq" id="XP_033443931.1">
    <property type="nucleotide sequence ID" value="XM_033589174.1"/>
</dbReference>
<protein>
    <submittedName>
        <fullName evidence="1">Uncharacterized protein</fullName>
    </submittedName>
</protein>
<name>A0A6A5R915_9PLEO</name>
<dbReference type="Proteomes" id="UP000800082">
    <property type="component" value="Unassembled WGS sequence"/>
</dbReference>
<reference evidence="1" key="1">
    <citation type="journal article" date="2020" name="Stud. Mycol.">
        <title>101 Dothideomycetes genomes: a test case for predicting lifestyles and emergence of pathogens.</title>
        <authorList>
            <person name="Haridas S."/>
            <person name="Albert R."/>
            <person name="Binder M."/>
            <person name="Bloem J."/>
            <person name="Labutti K."/>
            <person name="Salamov A."/>
            <person name="Andreopoulos B."/>
            <person name="Baker S."/>
            <person name="Barry K."/>
            <person name="Bills G."/>
            <person name="Bluhm B."/>
            <person name="Cannon C."/>
            <person name="Castanera R."/>
            <person name="Culley D."/>
            <person name="Daum C."/>
            <person name="Ezra D."/>
            <person name="Gonzalez J."/>
            <person name="Henrissat B."/>
            <person name="Kuo A."/>
            <person name="Liang C."/>
            <person name="Lipzen A."/>
            <person name="Lutzoni F."/>
            <person name="Magnuson J."/>
            <person name="Mondo S."/>
            <person name="Nolan M."/>
            <person name="Ohm R."/>
            <person name="Pangilinan J."/>
            <person name="Park H.-J."/>
            <person name="Ramirez L."/>
            <person name="Alfaro M."/>
            <person name="Sun H."/>
            <person name="Tritt A."/>
            <person name="Yoshinaga Y."/>
            <person name="Zwiers L.-H."/>
            <person name="Turgeon B."/>
            <person name="Goodwin S."/>
            <person name="Spatafora J."/>
            <person name="Crous P."/>
            <person name="Grigoriev I."/>
        </authorList>
    </citation>
    <scope>NUCLEOTIDE SEQUENCE</scope>
    <source>
        <strain evidence="1">CBS 183.55</strain>
    </source>
</reference>
<keyword evidence="2" id="KW-1185">Reference proteome</keyword>
<dbReference type="EMBL" id="ML979002">
    <property type="protein sequence ID" value="KAF1923678.1"/>
    <property type="molecule type" value="Genomic_DNA"/>
</dbReference>